<accession>A0A8J2KLX8</accession>
<evidence type="ECO:0000313" key="1">
    <source>
        <dbReference type="EMBL" id="CAG7815484.1"/>
    </source>
</evidence>
<keyword evidence="2" id="KW-1185">Reference proteome</keyword>
<feature type="non-terminal residue" evidence="1">
    <location>
        <position position="9"/>
    </location>
</feature>
<evidence type="ECO:0000313" key="2">
    <source>
        <dbReference type="Proteomes" id="UP000708208"/>
    </source>
</evidence>
<organism evidence="1 2">
    <name type="scientific">Allacma fusca</name>
    <dbReference type="NCBI Taxonomy" id="39272"/>
    <lineage>
        <taxon>Eukaryota</taxon>
        <taxon>Metazoa</taxon>
        <taxon>Ecdysozoa</taxon>
        <taxon>Arthropoda</taxon>
        <taxon>Hexapoda</taxon>
        <taxon>Collembola</taxon>
        <taxon>Symphypleona</taxon>
        <taxon>Sminthuridae</taxon>
        <taxon>Allacma</taxon>
    </lineage>
</organism>
<reference evidence="1" key="1">
    <citation type="submission" date="2021-06" db="EMBL/GenBank/DDBJ databases">
        <authorList>
            <person name="Hodson N. C."/>
            <person name="Mongue J. A."/>
            <person name="Jaron S. K."/>
        </authorList>
    </citation>
    <scope>NUCLEOTIDE SEQUENCE</scope>
</reference>
<sequence length="9" mass="886">PINSGANLT</sequence>
<proteinExistence type="predicted"/>
<gene>
    <name evidence="1" type="ORF">AFUS01_LOCUS26160</name>
</gene>
<protein>
    <submittedName>
        <fullName evidence="1">Uncharacterized protein</fullName>
    </submittedName>
</protein>
<dbReference type="Proteomes" id="UP000708208">
    <property type="component" value="Unassembled WGS sequence"/>
</dbReference>
<comment type="caution">
    <text evidence="1">The sequence shown here is derived from an EMBL/GenBank/DDBJ whole genome shotgun (WGS) entry which is preliminary data.</text>
</comment>
<dbReference type="EMBL" id="CAJVCH010345189">
    <property type="protein sequence ID" value="CAG7815484.1"/>
    <property type="molecule type" value="Genomic_DNA"/>
</dbReference>
<name>A0A8J2KLX8_9HEXA</name>